<dbReference type="Proteomes" id="UP000504639">
    <property type="component" value="Chromosome 13"/>
</dbReference>
<dbReference type="InterPro" id="IPR013783">
    <property type="entry name" value="Ig-like_fold"/>
</dbReference>
<dbReference type="AlphaFoldDB" id="A0A6J3DQV9"/>
<protein>
    <submittedName>
        <fullName evidence="8">Uncharacterized protein LOC116494546 isoform X1</fullName>
    </submittedName>
</protein>
<evidence type="ECO:0000256" key="3">
    <source>
        <dbReference type="ARBA" id="ARBA00023180"/>
    </source>
</evidence>
<dbReference type="KEGG" id="aful:116494546"/>
<evidence type="ECO:0000313" key="8">
    <source>
        <dbReference type="RefSeq" id="XP_032052355.1"/>
    </source>
</evidence>
<keyword evidence="5" id="KW-1133">Transmembrane helix</keyword>
<evidence type="ECO:0000256" key="2">
    <source>
        <dbReference type="ARBA" id="ARBA00023157"/>
    </source>
</evidence>
<keyword evidence="7" id="KW-1185">Reference proteome</keyword>
<feature type="transmembrane region" description="Helical" evidence="5">
    <location>
        <begin position="335"/>
        <end position="356"/>
    </location>
</feature>
<dbReference type="SMART" id="SM00408">
    <property type="entry name" value="IGc2"/>
    <property type="match status" value="1"/>
</dbReference>
<keyword evidence="2" id="KW-1015">Disulfide bond</keyword>
<dbReference type="RefSeq" id="XP_032052355.1">
    <property type="nucleotide sequence ID" value="XM_032196464.1"/>
</dbReference>
<keyword evidence="4" id="KW-0393">Immunoglobulin domain</keyword>
<keyword evidence="5" id="KW-0812">Transmembrane</keyword>
<dbReference type="InterPro" id="IPR052598">
    <property type="entry name" value="IgSF_CEA-related"/>
</dbReference>
<feature type="domain" description="Ig-like" evidence="6">
    <location>
        <begin position="246"/>
        <end position="324"/>
    </location>
</feature>
<proteinExistence type="predicted"/>
<dbReference type="PROSITE" id="PS50835">
    <property type="entry name" value="IG_LIKE"/>
    <property type="match status" value="1"/>
</dbReference>
<dbReference type="InterPro" id="IPR036179">
    <property type="entry name" value="Ig-like_dom_sf"/>
</dbReference>
<dbReference type="PANTHER" id="PTHR44337">
    <property type="entry name" value="CARCINOEMBRYONIC ANTIGEN-RELATED CELL ADHESION MOLECULE 8"/>
    <property type="match status" value="1"/>
</dbReference>
<evidence type="ECO:0000256" key="5">
    <source>
        <dbReference type="SAM" id="Phobius"/>
    </source>
</evidence>
<accession>A0A6J3DQV9</accession>
<evidence type="ECO:0000256" key="1">
    <source>
        <dbReference type="ARBA" id="ARBA00022729"/>
    </source>
</evidence>
<dbReference type="SUPFAM" id="SSF48726">
    <property type="entry name" value="Immunoglobulin"/>
    <property type="match status" value="1"/>
</dbReference>
<evidence type="ECO:0000313" key="7">
    <source>
        <dbReference type="Proteomes" id="UP000504639"/>
    </source>
</evidence>
<sequence>MFWGANGWLGGGCPGSSCDSLGLLCFQAPPIEQGQEQAALAAVPTLGNSSGRSRLRSEAVQAFREMKAAPPQPPASPWCCLKPRREAPPKIIPSPAPPLAREPSQGGSPCPAACWMPVRPASPALRSSLPARTLFPCYSADLKPVSEVLVSARGCTVLFSVEPRAAGTTASWEYESGARKELIATFVPNKSAEISRAYVGHARLSEMDFSLQLVLRWWDGGFYRFRSESEATGWLELRVVEPLSEPEILGNSFVEVGGDTKLYCNVLEGQVDMYRWKRNGKLLMESNGLQFIHNNTLEIHRALMNDTGYYTCIISNAVSHNETSFLLRVHNNDRAFFILIVVFVSIGLLAGIFNWWRLRNSPDYAVHF</sequence>
<dbReference type="InterPro" id="IPR007110">
    <property type="entry name" value="Ig-like_dom"/>
</dbReference>
<keyword evidence="1" id="KW-0732">Signal</keyword>
<dbReference type="InParanoid" id="A0A6J3DQV9"/>
<evidence type="ECO:0000259" key="6">
    <source>
        <dbReference type="PROSITE" id="PS50835"/>
    </source>
</evidence>
<organism evidence="7 8">
    <name type="scientific">Aythya fuligula</name>
    <name type="common">Tufted duck</name>
    <name type="synonym">Anas fuligula</name>
    <dbReference type="NCBI Taxonomy" id="219594"/>
    <lineage>
        <taxon>Eukaryota</taxon>
        <taxon>Metazoa</taxon>
        <taxon>Chordata</taxon>
        <taxon>Craniata</taxon>
        <taxon>Vertebrata</taxon>
        <taxon>Euteleostomi</taxon>
        <taxon>Archelosauria</taxon>
        <taxon>Archosauria</taxon>
        <taxon>Dinosauria</taxon>
        <taxon>Saurischia</taxon>
        <taxon>Theropoda</taxon>
        <taxon>Coelurosauria</taxon>
        <taxon>Aves</taxon>
        <taxon>Neognathae</taxon>
        <taxon>Galloanserae</taxon>
        <taxon>Anseriformes</taxon>
        <taxon>Anatidae</taxon>
        <taxon>Aythyinae</taxon>
        <taxon>Aythya</taxon>
    </lineage>
</organism>
<evidence type="ECO:0000256" key="4">
    <source>
        <dbReference type="ARBA" id="ARBA00023319"/>
    </source>
</evidence>
<dbReference type="PANTHER" id="PTHR44337:SF20">
    <property type="entry name" value="CARCINOEMBRYONIC ANTIGEN-RELATED CELL ADHESION MOLECULE 5-RELATED"/>
    <property type="match status" value="1"/>
</dbReference>
<dbReference type="SMART" id="SM00409">
    <property type="entry name" value="IG"/>
    <property type="match status" value="1"/>
</dbReference>
<keyword evidence="3" id="KW-0325">Glycoprotein</keyword>
<dbReference type="Pfam" id="PF13927">
    <property type="entry name" value="Ig_3"/>
    <property type="match status" value="1"/>
</dbReference>
<gene>
    <name evidence="8" type="primary">LOC116494546</name>
</gene>
<dbReference type="InterPro" id="IPR003599">
    <property type="entry name" value="Ig_sub"/>
</dbReference>
<name>A0A6J3DQV9_AYTFU</name>
<keyword evidence="5" id="KW-0472">Membrane</keyword>
<dbReference type="Gene3D" id="2.60.40.10">
    <property type="entry name" value="Immunoglobulins"/>
    <property type="match status" value="1"/>
</dbReference>
<dbReference type="InterPro" id="IPR003598">
    <property type="entry name" value="Ig_sub2"/>
</dbReference>
<dbReference type="GeneID" id="116494546"/>
<reference evidence="8" key="1">
    <citation type="submission" date="2025-08" db="UniProtKB">
        <authorList>
            <consortium name="RefSeq"/>
        </authorList>
    </citation>
    <scope>IDENTIFICATION</scope>
    <source>
        <tissue evidence="8">Lung</tissue>
    </source>
</reference>